<dbReference type="PROSITE" id="PS50113">
    <property type="entry name" value="PAC"/>
    <property type="match status" value="1"/>
</dbReference>
<keyword evidence="16" id="KW-0175">Coiled coil</keyword>
<dbReference type="PANTHER" id="PTHR41523:SF8">
    <property type="entry name" value="ETHYLENE RESPONSE SENSOR PROTEIN"/>
    <property type="match status" value="1"/>
</dbReference>
<keyword evidence="14" id="KW-0843">Virulence</keyword>
<evidence type="ECO:0000256" key="8">
    <source>
        <dbReference type="ARBA" id="ARBA00022679"/>
    </source>
</evidence>
<evidence type="ECO:0000256" key="15">
    <source>
        <dbReference type="ARBA" id="ARBA00023170"/>
    </source>
</evidence>
<evidence type="ECO:0000256" key="12">
    <source>
        <dbReference type="ARBA" id="ARBA00022840"/>
    </source>
</evidence>
<dbReference type="InterPro" id="IPR036890">
    <property type="entry name" value="HATPase_C_sf"/>
</dbReference>
<dbReference type="PROSITE" id="PS50109">
    <property type="entry name" value="HIS_KIN"/>
    <property type="match status" value="1"/>
</dbReference>
<dbReference type="HOGENOM" id="CLU_476244_0_0_0"/>
<dbReference type="InterPro" id="IPR011102">
    <property type="entry name" value="Sig_transdc_His_kinase_HWE"/>
</dbReference>
<evidence type="ECO:0000256" key="1">
    <source>
        <dbReference type="ARBA" id="ARBA00000085"/>
    </source>
</evidence>
<evidence type="ECO:0000256" key="3">
    <source>
        <dbReference type="ARBA" id="ARBA00022543"/>
    </source>
</evidence>
<dbReference type="InterPro" id="IPR005467">
    <property type="entry name" value="His_kinase_dom"/>
</dbReference>
<reference evidence="20" key="1">
    <citation type="journal article" date="2015" name="PeerJ">
        <title>First genomic representation of candidate bacterial phylum KSB3 points to enhanced environmental sensing as a trigger of wastewater bulking.</title>
        <authorList>
            <person name="Sekiguchi Y."/>
            <person name="Ohashi A."/>
            <person name="Parks D.H."/>
            <person name="Yamauchi T."/>
            <person name="Tyson G.W."/>
            <person name="Hugenholtz P."/>
        </authorList>
    </citation>
    <scope>NUCLEOTIDE SEQUENCE [LARGE SCALE GENOMIC DNA]</scope>
</reference>
<dbReference type="InterPro" id="IPR013767">
    <property type="entry name" value="PAS_fold"/>
</dbReference>
<keyword evidence="5" id="KW-0716">Sensory transduction</keyword>
<evidence type="ECO:0000313" key="20">
    <source>
        <dbReference type="EMBL" id="GAK51088.1"/>
    </source>
</evidence>
<evidence type="ECO:0000256" key="6">
    <source>
        <dbReference type="ARBA" id="ARBA00022630"/>
    </source>
</evidence>
<feature type="domain" description="Histidine kinase" evidence="17">
    <location>
        <begin position="317"/>
        <end position="512"/>
    </location>
</feature>
<dbReference type="Pfam" id="PF02518">
    <property type="entry name" value="HATPase_c"/>
    <property type="match status" value="1"/>
</dbReference>
<evidence type="ECO:0000259" key="17">
    <source>
        <dbReference type="PROSITE" id="PS50109"/>
    </source>
</evidence>
<evidence type="ECO:0000259" key="18">
    <source>
        <dbReference type="PROSITE" id="PS50112"/>
    </source>
</evidence>
<dbReference type="CDD" id="cd00130">
    <property type="entry name" value="PAS"/>
    <property type="match status" value="2"/>
</dbReference>
<keyword evidence="3" id="KW-0600">Photoreceptor protein</keyword>
<dbReference type="InterPro" id="IPR035965">
    <property type="entry name" value="PAS-like_dom_sf"/>
</dbReference>
<keyword evidence="21" id="KW-1185">Reference proteome</keyword>
<keyword evidence="8" id="KW-0808">Transferase</keyword>
<gene>
    <name evidence="20" type="ORF">U14_02330</name>
</gene>
<dbReference type="EC" id="2.7.13.3" evidence="2"/>
<evidence type="ECO:0000259" key="19">
    <source>
        <dbReference type="PROSITE" id="PS50113"/>
    </source>
</evidence>
<sequence length="519" mass="59253">MDELRQRSEALLADQFMDISQLSPDALQRMFHELCVHQIELQMQNEELQRTQVELETERKKYANLYNFAPVGYSTLNQEGTILELNLTAATQLERPRETLIGTRFYQYIAEGDRDTLFLYLRRAFDSHAHEACELRLVKKDGSIFSAQIEGIVMPETNHCHLTIADISERKRQEQALAHAMMRLQSVIETVAEGITLSDEQGNFLIFNSKMTEISGYTKEEANQANDFLTRLYPEPSAQAKITADFQRLLSQDGEQTVETVIRAKNGAEKTLIISTTLHREGDARYFLSAYRDITPLKEIERQLAQEARIKGELLREVNHRVGNNLTAIVGLLSLERRHLKQEAHAAYQEILEDLTSRVSSLAKVHEMLSFSEWSPLKLDDLSEQVLQSSIQQAPFDKRVSVTVTPSQVQVTAKQAHHLALILNELATNTVKYGLQERDRIRITLRISQTEQTIWLEFRDNGPGYPEDVLRQQRYNVGLDLVFKLSCHDLRGNYALRNDGGAVTVIAFPAKKLQEGQSL</sequence>
<evidence type="ECO:0000256" key="10">
    <source>
        <dbReference type="ARBA" id="ARBA00022741"/>
    </source>
</evidence>
<dbReference type="PROSITE" id="PS50112">
    <property type="entry name" value="PAS"/>
    <property type="match status" value="1"/>
</dbReference>
<dbReference type="InterPro" id="IPR000014">
    <property type="entry name" value="PAS"/>
</dbReference>
<evidence type="ECO:0000256" key="4">
    <source>
        <dbReference type="ARBA" id="ARBA00022553"/>
    </source>
</evidence>
<keyword evidence="9" id="KW-0677">Repeat</keyword>
<name>A0A0S6VUC3_9BACT</name>
<dbReference type="GO" id="GO:0004673">
    <property type="term" value="F:protein histidine kinase activity"/>
    <property type="evidence" value="ECO:0007669"/>
    <property type="project" value="UniProtKB-EC"/>
</dbReference>
<evidence type="ECO:0000256" key="11">
    <source>
        <dbReference type="ARBA" id="ARBA00022777"/>
    </source>
</evidence>
<dbReference type="SMART" id="SM00086">
    <property type="entry name" value="PAC"/>
    <property type="match status" value="2"/>
</dbReference>
<dbReference type="SUPFAM" id="SSF55785">
    <property type="entry name" value="PYP-like sensor domain (PAS domain)"/>
    <property type="match status" value="2"/>
</dbReference>
<keyword evidence="4" id="KW-0597">Phosphoprotein</keyword>
<dbReference type="NCBIfam" id="TIGR00229">
    <property type="entry name" value="sensory_box"/>
    <property type="match status" value="2"/>
</dbReference>
<dbReference type="InterPro" id="IPR000700">
    <property type="entry name" value="PAS-assoc_C"/>
</dbReference>
<keyword evidence="12" id="KW-0067">ATP-binding</keyword>
<dbReference type="Gene3D" id="3.30.565.10">
    <property type="entry name" value="Histidine kinase-like ATPase, C-terminal domain"/>
    <property type="match status" value="1"/>
</dbReference>
<keyword evidence="11 20" id="KW-0418">Kinase</keyword>
<feature type="coiled-coil region" evidence="16">
    <location>
        <begin position="36"/>
        <end position="65"/>
    </location>
</feature>
<dbReference type="SMART" id="SM00091">
    <property type="entry name" value="PAS"/>
    <property type="match status" value="2"/>
</dbReference>
<dbReference type="Pfam" id="PF13426">
    <property type="entry name" value="PAS_9"/>
    <property type="match status" value="1"/>
</dbReference>
<dbReference type="Gene3D" id="3.30.450.20">
    <property type="entry name" value="PAS domain"/>
    <property type="match status" value="2"/>
</dbReference>
<organism evidence="20">
    <name type="scientific">Candidatus Moduliflexus flocculans</name>
    <dbReference type="NCBI Taxonomy" id="1499966"/>
    <lineage>
        <taxon>Bacteria</taxon>
        <taxon>Candidatus Moduliflexota</taxon>
        <taxon>Candidatus Moduliflexia</taxon>
        <taxon>Candidatus Moduliflexales</taxon>
        <taxon>Candidatus Moduliflexaceae</taxon>
    </lineage>
</organism>
<evidence type="ECO:0000256" key="13">
    <source>
        <dbReference type="ARBA" id="ARBA00022991"/>
    </source>
</evidence>
<dbReference type="GO" id="GO:0009881">
    <property type="term" value="F:photoreceptor activity"/>
    <property type="evidence" value="ECO:0007669"/>
    <property type="project" value="UniProtKB-KW"/>
</dbReference>
<evidence type="ECO:0000313" key="21">
    <source>
        <dbReference type="Proteomes" id="UP000030700"/>
    </source>
</evidence>
<dbReference type="STRING" id="1499966.U14_02330"/>
<dbReference type="SMART" id="SM00911">
    <property type="entry name" value="HWE_HK"/>
    <property type="match status" value="1"/>
</dbReference>
<protein>
    <recommendedName>
        <fullName evidence="2">histidine kinase</fullName>
        <ecNumber evidence="2">2.7.13.3</ecNumber>
    </recommendedName>
</protein>
<dbReference type="SUPFAM" id="SSF55874">
    <property type="entry name" value="ATPase domain of HSP90 chaperone/DNA topoisomerase II/histidine kinase"/>
    <property type="match status" value="1"/>
</dbReference>
<keyword evidence="10" id="KW-0547">Nucleotide-binding</keyword>
<proteinExistence type="predicted"/>
<evidence type="ECO:0000256" key="7">
    <source>
        <dbReference type="ARBA" id="ARBA00022643"/>
    </source>
</evidence>
<evidence type="ECO:0000256" key="2">
    <source>
        <dbReference type="ARBA" id="ARBA00012438"/>
    </source>
</evidence>
<keyword evidence="6" id="KW-0285">Flavoprotein</keyword>
<evidence type="ECO:0000256" key="16">
    <source>
        <dbReference type="SAM" id="Coils"/>
    </source>
</evidence>
<keyword evidence="13" id="KW-0157">Chromophore</keyword>
<comment type="catalytic activity">
    <reaction evidence="1">
        <text>ATP + protein L-histidine = ADP + protein N-phospho-L-histidine.</text>
        <dbReference type="EC" id="2.7.13.3"/>
    </reaction>
</comment>
<evidence type="ECO:0000256" key="5">
    <source>
        <dbReference type="ARBA" id="ARBA00022606"/>
    </source>
</evidence>
<dbReference type="PANTHER" id="PTHR41523">
    <property type="entry name" value="TWO-COMPONENT SYSTEM SENSOR PROTEIN"/>
    <property type="match status" value="1"/>
</dbReference>
<keyword evidence="7" id="KW-0288">FMN</keyword>
<dbReference type="AlphaFoldDB" id="A0A0S6VUC3"/>
<dbReference type="Pfam" id="PF07568">
    <property type="entry name" value="HisKA_2"/>
    <property type="match status" value="1"/>
</dbReference>
<dbReference type="GO" id="GO:0006355">
    <property type="term" value="P:regulation of DNA-templated transcription"/>
    <property type="evidence" value="ECO:0007669"/>
    <property type="project" value="InterPro"/>
</dbReference>
<feature type="domain" description="PAS" evidence="18">
    <location>
        <begin position="180"/>
        <end position="253"/>
    </location>
</feature>
<dbReference type="InterPro" id="IPR003594">
    <property type="entry name" value="HATPase_dom"/>
</dbReference>
<evidence type="ECO:0000256" key="14">
    <source>
        <dbReference type="ARBA" id="ARBA00023026"/>
    </source>
</evidence>
<feature type="domain" description="PAC" evidence="19">
    <location>
        <begin position="256"/>
        <end position="306"/>
    </location>
</feature>
<evidence type="ECO:0000256" key="9">
    <source>
        <dbReference type="ARBA" id="ARBA00022737"/>
    </source>
</evidence>
<dbReference type="InterPro" id="IPR001610">
    <property type="entry name" value="PAC"/>
</dbReference>
<dbReference type="Pfam" id="PF00989">
    <property type="entry name" value="PAS"/>
    <property type="match status" value="1"/>
</dbReference>
<dbReference type="EMBL" id="DF820456">
    <property type="protein sequence ID" value="GAK51088.1"/>
    <property type="molecule type" value="Genomic_DNA"/>
</dbReference>
<keyword evidence="15" id="KW-0675">Receptor</keyword>
<dbReference type="GO" id="GO:0005524">
    <property type="term" value="F:ATP binding"/>
    <property type="evidence" value="ECO:0007669"/>
    <property type="project" value="UniProtKB-KW"/>
</dbReference>
<dbReference type="InterPro" id="IPR011495">
    <property type="entry name" value="Sig_transdc_His_kin_sub2_dim/P"/>
</dbReference>
<dbReference type="Proteomes" id="UP000030700">
    <property type="component" value="Unassembled WGS sequence"/>
</dbReference>
<accession>A0A0S6VUC3</accession>